<protein>
    <submittedName>
        <fullName evidence="1">Uncharacterized protein</fullName>
    </submittedName>
</protein>
<evidence type="ECO:0000313" key="1">
    <source>
        <dbReference type="EMBL" id="MDP2540920.1"/>
    </source>
</evidence>
<name>A0ABT9F2I8_9FLAO</name>
<reference evidence="1 2" key="1">
    <citation type="submission" date="2023-07" db="EMBL/GenBank/DDBJ databases">
        <title>Genome content predicts the carbon catabolic preferences of heterotrophic bacteria.</title>
        <authorList>
            <person name="Gralka M."/>
        </authorList>
    </citation>
    <scope>NUCLEOTIDE SEQUENCE [LARGE SCALE GENOMIC DNA]</scope>
    <source>
        <strain evidence="1 2">4G03</strain>
    </source>
</reference>
<keyword evidence="2" id="KW-1185">Reference proteome</keyword>
<proteinExistence type="predicted"/>
<dbReference type="Proteomes" id="UP001242342">
    <property type="component" value="Unassembled WGS sequence"/>
</dbReference>
<organism evidence="1 2">
    <name type="scientific">Tenacibaculum discolor</name>
    <dbReference type="NCBI Taxonomy" id="361581"/>
    <lineage>
        <taxon>Bacteria</taxon>
        <taxon>Pseudomonadati</taxon>
        <taxon>Bacteroidota</taxon>
        <taxon>Flavobacteriia</taxon>
        <taxon>Flavobacteriales</taxon>
        <taxon>Flavobacteriaceae</taxon>
        <taxon>Tenacibaculum</taxon>
    </lineage>
</organism>
<evidence type="ECO:0000313" key="2">
    <source>
        <dbReference type="Proteomes" id="UP001242342"/>
    </source>
</evidence>
<gene>
    <name evidence="1" type="ORF">Q8W23_05455</name>
</gene>
<sequence>MLAKAESKSELENTVKKDPFKANGLAYYQLTEFIPIKTCDKLKFLMKKENTYNNLEL</sequence>
<dbReference type="RefSeq" id="WP_201796540.1">
    <property type="nucleotide sequence ID" value="NZ_JAUYVU010000003.1"/>
</dbReference>
<comment type="caution">
    <text evidence="1">The sequence shown here is derived from an EMBL/GenBank/DDBJ whole genome shotgun (WGS) entry which is preliminary data.</text>
</comment>
<accession>A0ABT9F2I8</accession>
<dbReference type="EMBL" id="JAUYVU010000003">
    <property type="protein sequence ID" value="MDP2540920.1"/>
    <property type="molecule type" value="Genomic_DNA"/>
</dbReference>